<reference evidence="3" key="1">
    <citation type="submission" date="2020-07" db="EMBL/GenBank/DDBJ databases">
        <authorList>
            <person name="Nazaruddin N."/>
        </authorList>
    </citation>
    <scope>NUCLEOTIDE SEQUENCE</scope>
</reference>
<evidence type="ECO:0000259" key="2">
    <source>
        <dbReference type="Pfam" id="PF00033"/>
    </source>
</evidence>
<feature type="domain" description="Cytochrome b/b6 N-terminal region profile" evidence="2">
    <location>
        <begin position="3"/>
        <end position="58"/>
    </location>
</feature>
<feature type="transmembrane region" description="Helical" evidence="1">
    <location>
        <begin position="36"/>
        <end position="57"/>
    </location>
</feature>
<keyword evidence="1" id="KW-1133">Transmembrane helix</keyword>
<dbReference type="GO" id="GO:0009055">
    <property type="term" value="F:electron transfer activity"/>
    <property type="evidence" value="ECO:0007669"/>
    <property type="project" value="InterPro"/>
</dbReference>
<dbReference type="GO" id="GO:0016491">
    <property type="term" value="F:oxidoreductase activity"/>
    <property type="evidence" value="ECO:0007669"/>
    <property type="project" value="InterPro"/>
</dbReference>
<dbReference type="SUPFAM" id="SSF81342">
    <property type="entry name" value="Transmembrane di-heme cytochromes"/>
    <property type="match status" value="1"/>
</dbReference>
<sequence length="108" mass="12342">VMYFHEIVITNLLSALPYIGQLLNEYEGDFLLNRSFSLHFILPLIILILVFVHLIILHLSSNPIHSKLNIYKVDKTLGGISDETKWGRKDENAIGNIRDLSGKQNIIE</sequence>
<dbReference type="GO" id="GO:0016020">
    <property type="term" value="C:membrane"/>
    <property type="evidence" value="ECO:0007669"/>
    <property type="project" value="InterPro"/>
</dbReference>
<dbReference type="Pfam" id="PF00033">
    <property type="entry name" value="Cytochrome_B"/>
    <property type="match status" value="1"/>
</dbReference>
<feature type="non-terminal residue" evidence="3">
    <location>
        <position position="1"/>
    </location>
</feature>
<dbReference type="Gene3D" id="1.20.810.10">
    <property type="entry name" value="Cytochrome Bc1 Complex, Chain C"/>
    <property type="match status" value="1"/>
</dbReference>
<dbReference type="AlphaFoldDB" id="A0A6V7GYI1"/>
<organism evidence="3 4">
    <name type="scientific">Heterotrigona itama</name>
    <dbReference type="NCBI Taxonomy" id="395501"/>
    <lineage>
        <taxon>Eukaryota</taxon>
        <taxon>Metazoa</taxon>
        <taxon>Ecdysozoa</taxon>
        <taxon>Arthropoda</taxon>
        <taxon>Hexapoda</taxon>
        <taxon>Insecta</taxon>
        <taxon>Pterygota</taxon>
        <taxon>Neoptera</taxon>
        <taxon>Endopterygota</taxon>
        <taxon>Hymenoptera</taxon>
        <taxon>Apocrita</taxon>
        <taxon>Aculeata</taxon>
        <taxon>Apoidea</taxon>
        <taxon>Anthophila</taxon>
        <taxon>Apidae</taxon>
        <taxon>Heterotrigona</taxon>
    </lineage>
</organism>
<dbReference type="InterPro" id="IPR016174">
    <property type="entry name" value="Di-haem_cyt_TM"/>
</dbReference>
<evidence type="ECO:0000256" key="1">
    <source>
        <dbReference type="SAM" id="Phobius"/>
    </source>
</evidence>
<accession>A0A6V7GYI1</accession>
<keyword evidence="4" id="KW-1185">Reference proteome</keyword>
<evidence type="ECO:0000313" key="4">
    <source>
        <dbReference type="Proteomes" id="UP000752696"/>
    </source>
</evidence>
<dbReference type="EMBL" id="CAJDYZ010004054">
    <property type="protein sequence ID" value="CAD1470878.1"/>
    <property type="molecule type" value="Genomic_DNA"/>
</dbReference>
<dbReference type="Proteomes" id="UP000752696">
    <property type="component" value="Unassembled WGS sequence"/>
</dbReference>
<dbReference type="InterPro" id="IPR027387">
    <property type="entry name" value="Cytb/b6-like_sf"/>
</dbReference>
<comment type="caution">
    <text evidence="3">The sequence shown here is derived from an EMBL/GenBank/DDBJ whole genome shotgun (WGS) entry which is preliminary data.</text>
</comment>
<protein>
    <recommendedName>
        <fullName evidence="2">Cytochrome b/b6 N-terminal region profile domain-containing protein</fullName>
    </recommendedName>
</protein>
<gene>
    <name evidence="3" type="ORF">MHI_LOCUS205568</name>
</gene>
<evidence type="ECO:0000313" key="3">
    <source>
        <dbReference type="EMBL" id="CAD1470878.1"/>
    </source>
</evidence>
<proteinExistence type="predicted"/>
<dbReference type="InterPro" id="IPR005797">
    <property type="entry name" value="Cyt_b/b6_N"/>
</dbReference>
<dbReference type="GO" id="GO:0022904">
    <property type="term" value="P:respiratory electron transport chain"/>
    <property type="evidence" value="ECO:0007669"/>
    <property type="project" value="InterPro"/>
</dbReference>
<name>A0A6V7GYI1_9HYME</name>
<keyword evidence="1" id="KW-0812">Transmembrane</keyword>
<keyword evidence="1" id="KW-0472">Membrane</keyword>